<accession>A0ABD4RE21</accession>
<dbReference type="InterPro" id="IPR006179">
    <property type="entry name" value="5_nucleotidase/apyrase"/>
</dbReference>
<dbReference type="SUPFAM" id="SSF56300">
    <property type="entry name" value="Metallo-dependent phosphatases"/>
    <property type="match status" value="1"/>
</dbReference>
<dbReference type="Gene3D" id="3.60.21.10">
    <property type="match status" value="1"/>
</dbReference>
<dbReference type="GO" id="GO:0016787">
    <property type="term" value="F:hydrolase activity"/>
    <property type="evidence" value="ECO:0007669"/>
    <property type="project" value="UniProtKB-KW"/>
</dbReference>
<evidence type="ECO:0000256" key="2">
    <source>
        <dbReference type="RuleBase" id="RU362119"/>
    </source>
</evidence>
<dbReference type="KEGG" id="cchv:BTM20_03975"/>
<sequence>MTEKKRLTIIQINDVHGHVKPHNEAFFEANGINIKEAGGYSRIKTVIDSIKQENPNTIVLDCGDTFHGTFITTQTQGNAIIPIMNKMGIDAMTAHWDFAYTPSHLAEISRRLNYPMLSANTYVYDKKKRLFDPYIIKEIDGLKIGIIGMACEHVVQGFPQKFSQGIYMSPEYKEIPQTVVELKNKHKVDVIVLLSHLGMPTDYEILQTVNDVDICISGHTHNRLNSPIKIGDTILIQSGCHGSFIGRLDLDILDGKVIDYTHELITISDNIEKNQEIETLIENAYEPYKEELDVVVGETNSVLNRDLSMESTMDNFLLKSISNVTGNKICFSHGWRYGTPIVPGKITVNDLFNIVPMNPKIINVTLKGYEIVELLETMIEQTYSKNPFGQIGGFMPRAIGIKAYILIENPKGHRIQKLFVEGEELNAEKSYSVSYITEQAVPKYLGENREKLEVTAIEAMKRYLRDKGPIEEEYLNTFVVI</sequence>
<dbReference type="Pfam" id="PF00149">
    <property type="entry name" value="Metallophos"/>
    <property type="match status" value="1"/>
</dbReference>
<keyword evidence="2" id="KW-0378">Hydrolase</keyword>
<dbReference type="Gene3D" id="3.90.780.10">
    <property type="entry name" value="5'-Nucleotidase, C-terminal domain"/>
    <property type="match status" value="1"/>
</dbReference>
<dbReference type="RefSeq" id="WP_021874999.1">
    <property type="nucleotide sequence ID" value="NZ_CP018624.1"/>
</dbReference>
<evidence type="ECO:0000259" key="3">
    <source>
        <dbReference type="Pfam" id="PF00149"/>
    </source>
</evidence>
<dbReference type="InterPro" id="IPR008334">
    <property type="entry name" value="5'-Nucleotdase_C"/>
</dbReference>
<dbReference type="PANTHER" id="PTHR11575">
    <property type="entry name" value="5'-NUCLEOTIDASE-RELATED"/>
    <property type="match status" value="1"/>
</dbReference>
<evidence type="ECO:0000259" key="4">
    <source>
        <dbReference type="Pfam" id="PF02872"/>
    </source>
</evidence>
<dbReference type="Proteomes" id="UP000775179">
    <property type="component" value="Unassembled WGS sequence"/>
</dbReference>
<protein>
    <submittedName>
        <fullName evidence="5">Bifunctional metallophosphatase/5'-nucleotidase</fullName>
    </submittedName>
</protein>
<gene>
    <name evidence="5" type="ORF">K4H94_01660</name>
</gene>
<evidence type="ECO:0000313" key="6">
    <source>
        <dbReference type="Proteomes" id="UP000775179"/>
    </source>
</evidence>
<dbReference type="GO" id="GO:0000166">
    <property type="term" value="F:nucleotide binding"/>
    <property type="evidence" value="ECO:0007669"/>
    <property type="project" value="UniProtKB-KW"/>
</dbReference>
<proteinExistence type="inferred from homology"/>
<feature type="domain" description="Calcineurin-like phosphoesterase" evidence="3">
    <location>
        <begin position="8"/>
        <end position="222"/>
    </location>
</feature>
<keyword evidence="2" id="KW-0547">Nucleotide-binding</keyword>
<dbReference type="InterPro" id="IPR004843">
    <property type="entry name" value="Calcineurin-like_PHP"/>
</dbReference>
<dbReference type="AlphaFoldDB" id="A0ABD4RE21"/>
<dbReference type="InterPro" id="IPR036907">
    <property type="entry name" value="5'-Nucleotdase_C_sf"/>
</dbReference>
<dbReference type="SUPFAM" id="SSF55816">
    <property type="entry name" value="5'-nucleotidase (syn. UDP-sugar hydrolase), C-terminal domain"/>
    <property type="match status" value="1"/>
</dbReference>
<dbReference type="GeneID" id="66301010"/>
<reference evidence="5 6" key="1">
    <citation type="submission" date="2021-08" db="EMBL/GenBank/DDBJ databases">
        <title>Genome sequence analysis of Clostridium chauvoei strains of European origin and evaluation of typing options for outbreak investigations.</title>
        <authorList>
            <person name="Abdel-Glil M."/>
            <person name="Thomas P."/>
            <person name="Seyboldt C."/>
        </authorList>
    </citation>
    <scope>NUCLEOTIDE SEQUENCE [LARGE SCALE GENOMIC DNA]</scope>
    <source>
        <strain evidence="5 6">S0260-09</strain>
    </source>
</reference>
<dbReference type="PRINTS" id="PR01607">
    <property type="entry name" value="APYRASEFAMLY"/>
</dbReference>
<dbReference type="PANTHER" id="PTHR11575:SF42">
    <property type="entry name" value="SULFUR OXIDATION PROTEIN SOXB"/>
    <property type="match status" value="1"/>
</dbReference>
<name>A0ABD4RE21_9CLOT</name>
<comment type="similarity">
    <text evidence="2">Belongs to the 5'-nucleotidase family.</text>
</comment>
<organism evidence="5 6">
    <name type="scientific">Clostridium chauvoei</name>
    <dbReference type="NCBI Taxonomy" id="46867"/>
    <lineage>
        <taxon>Bacteria</taxon>
        <taxon>Bacillati</taxon>
        <taxon>Bacillota</taxon>
        <taxon>Clostridia</taxon>
        <taxon>Eubacteriales</taxon>
        <taxon>Clostridiaceae</taxon>
        <taxon>Clostridium</taxon>
    </lineage>
</organism>
<evidence type="ECO:0000256" key="1">
    <source>
        <dbReference type="ARBA" id="ARBA00022729"/>
    </source>
</evidence>
<feature type="domain" description="5'-Nucleotidase C-terminal" evidence="4">
    <location>
        <begin position="297"/>
        <end position="434"/>
    </location>
</feature>
<evidence type="ECO:0000313" key="5">
    <source>
        <dbReference type="EMBL" id="MBX7289757.1"/>
    </source>
</evidence>
<dbReference type="EMBL" id="JAIFTX010000003">
    <property type="protein sequence ID" value="MBX7289757.1"/>
    <property type="molecule type" value="Genomic_DNA"/>
</dbReference>
<dbReference type="InterPro" id="IPR029052">
    <property type="entry name" value="Metallo-depent_PP-like"/>
</dbReference>
<comment type="caution">
    <text evidence="5">The sequence shown here is derived from an EMBL/GenBank/DDBJ whole genome shotgun (WGS) entry which is preliminary data.</text>
</comment>
<keyword evidence="1" id="KW-0732">Signal</keyword>
<dbReference type="Pfam" id="PF02872">
    <property type="entry name" value="5_nucleotid_C"/>
    <property type="match status" value="1"/>
</dbReference>